<organism evidence="3 5">
    <name type="scientific">Dracunculus medinensis</name>
    <name type="common">Guinea worm</name>
    <dbReference type="NCBI Taxonomy" id="318479"/>
    <lineage>
        <taxon>Eukaryota</taxon>
        <taxon>Metazoa</taxon>
        <taxon>Ecdysozoa</taxon>
        <taxon>Nematoda</taxon>
        <taxon>Chromadorea</taxon>
        <taxon>Rhabditida</taxon>
        <taxon>Spirurina</taxon>
        <taxon>Dracunculoidea</taxon>
        <taxon>Dracunculidae</taxon>
        <taxon>Dracunculus</taxon>
    </lineage>
</organism>
<gene>
    <name evidence="2" type="ORF">DME_LOCUS6592</name>
</gene>
<keyword evidence="4" id="KW-1185">Reference proteome</keyword>
<feature type="transmembrane region" description="Helical" evidence="1">
    <location>
        <begin position="6"/>
        <end position="26"/>
    </location>
</feature>
<evidence type="ECO:0000313" key="4">
    <source>
        <dbReference type="Proteomes" id="UP000274756"/>
    </source>
</evidence>
<dbReference type="AlphaFoldDB" id="A0A0N4U5T4"/>
<name>A0A0N4U5T4_DRAME</name>
<reference evidence="5" key="1">
    <citation type="submission" date="2017-02" db="UniProtKB">
        <authorList>
            <consortium name="WormBaseParasite"/>
        </authorList>
    </citation>
    <scope>IDENTIFICATION</scope>
</reference>
<evidence type="ECO:0000256" key="1">
    <source>
        <dbReference type="SAM" id="Phobius"/>
    </source>
</evidence>
<keyword evidence="1" id="KW-0812">Transmembrane</keyword>
<dbReference type="Proteomes" id="UP000038040">
    <property type="component" value="Unplaced"/>
</dbReference>
<dbReference type="EMBL" id="UYYG01001156">
    <property type="protein sequence ID" value="VDN56619.1"/>
    <property type="molecule type" value="Genomic_DNA"/>
</dbReference>
<dbReference type="WBParaSite" id="DME_0000223201-mRNA-1">
    <property type="protein sequence ID" value="DME_0000223201-mRNA-1"/>
    <property type="gene ID" value="DME_0000223201"/>
</dbReference>
<evidence type="ECO:0000313" key="3">
    <source>
        <dbReference type="Proteomes" id="UP000038040"/>
    </source>
</evidence>
<keyword evidence="1" id="KW-0472">Membrane</keyword>
<keyword evidence="1" id="KW-1133">Transmembrane helix</keyword>
<proteinExistence type="predicted"/>
<sequence length="229" mass="26232">MQIIFYLNQSYQLIILFTLLIPYAVLLRCKCSTNKGAAPCNGYYCDVHGKGTKRAACGAVRISKQTHFACVLIKQSSNDTFCHVVRSATACWCRNVDFCNVDLERELFDVDEEHNEDYQPSSTELSGDDIFVIKANRFENSKSIERRINKNQDSIRKPDISESRNFNSFFTNLGETIPQQQRPDANKNEERKSAIRMDLIETIKITPSPKESIVTFVEEQIHDESTDDE</sequence>
<accession>A0A0N4U5T4</accession>
<evidence type="ECO:0000313" key="5">
    <source>
        <dbReference type="WBParaSite" id="DME_0000223201-mRNA-1"/>
    </source>
</evidence>
<dbReference type="OrthoDB" id="5877417at2759"/>
<protein>
    <submittedName>
        <fullName evidence="5">EB domain-containing protein</fullName>
    </submittedName>
</protein>
<dbReference type="Proteomes" id="UP000274756">
    <property type="component" value="Unassembled WGS sequence"/>
</dbReference>
<reference evidence="2 4" key="2">
    <citation type="submission" date="2018-11" db="EMBL/GenBank/DDBJ databases">
        <authorList>
            <consortium name="Pathogen Informatics"/>
        </authorList>
    </citation>
    <scope>NUCLEOTIDE SEQUENCE [LARGE SCALE GENOMIC DNA]</scope>
</reference>
<evidence type="ECO:0000313" key="2">
    <source>
        <dbReference type="EMBL" id="VDN56619.1"/>
    </source>
</evidence>